<name>A0AC35TTU5_9BILA</name>
<reference evidence="2" key="1">
    <citation type="submission" date="2016-11" db="UniProtKB">
        <authorList>
            <consortium name="WormBaseParasite"/>
        </authorList>
    </citation>
    <scope>IDENTIFICATION</scope>
    <source>
        <strain evidence="2">KR3021</strain>
    </source>
</reference>
<proteinExistence type="predicted"/>
<evidence type="ECO:0000313" key="1">
    <source>
        <dbReference type="Proteomes" id="UP000095286"/>
    </source>
</evidence>
<dbReference type="WBParaSite" id="RSKR_0000406800.1">
    <property type="protein sequence ID" value="RSKR_0000406800.1"/>
    <property type="gene ID" value="RSKR_0000406800"/>
</dbReference>
<dbReference type="Proteomes" id="UP000095286">
    <property type="component" value="Unplaced"/>
</dbReference>
<sequence>MYLYNLTLQPKTVISHAVSGHFYGNSKSQEIVVCRGTILQLLVPEPVSGKLSIACSQETFSSIREIKTFRLTGGRKDYIVVTSDSGRIAFLEYVVPKNSFQIVQLETYGKTGVRRGVAGEFIAVDPKGRSVMIASCEKQKLVYMLNRDSDANLTISSPLDASRSQTLCFGIIGLDVGYDNPTFAALEVELEDIDNDPSGESAKAPQLNLVYYELDLGLNHVVRKCSVPLPEPVNLMIHVPAMTDTSKLVGSILLCSQGKIAYKNVANNIDVSIAIPKRKFALDDDYSSSVIVNCHAQLKTKGARFFLLQMENGDMFKLVIDEDHRLPILTLTYFATVPPANSLTILKTGYIFVACEAAGSRYIQITKLDDTEGEIFASNNVEGDNFYTPRNLGNIYEVDRINALNPLMRLKVADMTNEGSLQFYALSGQGPSSNLKILRNGLPIREVAVCQMPGTPTGVFSVKKSSDDLNDAYIIVSFINATLVLKIGASVEEATNTGFLASTSTINACQFGEDGFVQVIPSGIRHITVNNRINEWSVPAKKVISIAAVKNRQVVICLSGTELIYFELDMYNQLNEYNEKIQLDSNALSMTLSPIPANEYRSRFLAVGCADCSVRIYNLDPYDCLTQIMVKLLDARPRSLLFTEYETDESDYRSTYLNIGLDDGFLMRCSVDPITGDLSDSRKRHLGQRAVRLSKMVTSKKDACLAISNRMFLNYMHQNRSYMNPVSYEPLEFADGLTAEGINEGIVGIGGDKLYILCAEKLGETFNQIAFPLQFTPRDMQYHYSGTMFIIETDNQVLSQAKSRQHKSEVVQSIMGVSDLSGIDLPDQYKEFLKGNEMATEEYGYERTSEGEWASCLRLLDVRLGTTLKHFELGTADAAYCCTFVEFIQHPGTQFLLVGCARGLKFKPHSNSGGVIYTFHITDGGTGFQFVHMTELEAPVYAICEFKGHALVGSGKTLQMFCFGKKKLLKKCENRMLINNISKISTIGQRIIVGDSQESIHFMKYVQKDNSIIVFCDETNPRYVTAMAILDYDTVVVGDKFGTISVLRLPDNVLDDADDDPSGVRAIWQKGAMNGASQKLTDIANFYVGDAVTSLELTQIIPQAEKCIVYGTISGSIGILVPFLSKNEHDFFQALEMHLRKDFVSLSGREHISYRSYYMPIKNVVDGDMCEQFNVLERLKQCDIAETFNKTINDVSKKLDDIRTRFAF</sequence>
<protein>
    <submittedName>
        <fullName evidence="2">CPSF_A domain-containing protein</fullName>
    </submittedName>
</protein>
<organism evidence="1 2">
    <name type="scientific">Rhabditophanes sp. KR3021</name>
    <dbReference type="NCBI Taxonomy" id="114890"/>
    <lineage>
        <taxon>Eukaryota</taxon>
        <taxon>Metazoa</taxon>
        <taxon>Ecdysozoa</taxon>
        <taxon>Nematoda</taxon>
        <taxon>Chromadorea</taxon>
        <taxon>Rhabditida</taxon>
        <taxon>Tylenchina</taxon>
        <taxon>Panagrolaimomorpha</taxon>
        <taxon>Strongyloidoidea</taxon>
        <taxon>Alloionematidae</taxon>
        <taxon>Rhabditophanes</taxon>
    </lineage>
</organism>
<evidence type="ECO:0000313" key="2">
    <source>
        <dbReference type="WBParaSite" id="RSKR_0000406800.1"/>
    </source>
</evidence>
<accession>A0AC35TTU5</accession>